<evidence type="ECO:0008006" key="6">
    <source>
        <dbReference type="Google" id="ProtNLM"/>
    </source>
</evidence>
<keyword evidence="3" id="KW-0812">Transmembrane</keyword>
<sequence>MARTLTILAYIAAFLAGVFVTSFMSLYKLTSTAFTAAEWGSNLDMSSFVKDASNSVRGSVIQVKDAINDENSKLMKEIADLQKTIEHLKKSSGTDEASERSTDETKYTIRTNSKQTGMCSLLPQPAPTALSMWSNHLPHILNASQHPEDRGNVYREFTSLLLHYMTPDRMQRGVKTLPLDWTPVERGLDVMYKRWKFIQDEVDSYRSKNNIPADNAVPPNVMEDIHKNPKIPRPLNVVVMGGSVTMGVVCHINPVTQTGIARRNCAWPGRLTSFFSKLFGGYELVQFHTVAMGGTNTESGITMWDYSLLPGDTPYPDVVINAYATNDMHYNSVQSALAKNITLERSVIELNQDYVRQVLTPKRECGHPPPLLLYLDDYLGNEQNEVMTTMISSQAIHLISGYYGLGSISYADAVRDIIYGDNKEWWYRANWFENGAYQRAVHPHMGMHTSTTWIVAFYFINLVTTYCSLPAREISSLQRHSHLHAGLDQDSKPTKLLGGPKQRPRGLPPALTDDLSLENITQLWLDGAESTNKLWKSATECANKGKVASNDEQIEKPCMYSWVVGLERFLDKTKNLEGKLKPQIISNEGWSAADDNGKLGWVPAGNGSKFTMEWKSVTQPVRALTLMIMRSYGEKWEGSRLKVEIWSDQKLMVSDEIVGFHDKKTSETYNIKMKIGDNSQGTQSDAALDNEITIGSHLKVTFELVGGKAFKISGMAICDH</sequence>
<feature type="coiled-coil region" evidence="1">
    <location>
        <begin position="64"/>
        <end position="91"/>
    </location>
</feature>
<dbReference type="EMBL" id="JALLPJ020001175">
    <property type="protein sequence ID" value="KAL3774845.1"/>
    <property type="molecule type" value="Genomic_DNA"/>
</dbReference>
<keyword evidence="1" id="KW-0175">Coiled coil</keyword>
<dbReference type="Proteomes" id="UP001530400">
    <property type="component" value="Unassembled WGS sequence"/>
</dbReference>
<dbReference type="PANTHER" id="PTHR34407:SF1">
    <property type="entry name" value="SGNH HYDROLASE-TYPE ESTERASE DOMAIN-CONTAINING PROTEIN"/>
    <property type="match status" value="1"/>
</dbReference>
<gene>
    <name evidence="4" type="ORF">ACHAWO_001160</name>
</gene>
<proteinExistence type="predicted"/>
<dbReference type="PANTHER" id="PTHR34407">
    <property type="entry name" value="EXPRESSED PROTEIN"/>
    <property type="match status" value="1"/>
</dbReference>
<evidence type="ECO:0000313" key="4">
    <source>
        <dbReference type="EMBL" id="KAL3774845.1"/>
    </source>
</evidence>
<comment type="caution">
    <text evidence="4">The sequence shown here is derived from an EMBL/GenBank/DDBJ whole genome shotgun (WGS) entry which is preliminary data.</text>
</comment>
<feature type="region of interest" description="Disordered" evidence="2">
    <location>
        <begin position="487"/>
        <end position="511"/>
    </location>
</feature>
<dbReference type="SUPFAM" id="SSF52266">
    <property type="entry name" value="SGNH hydrolase"/>
    <property type="match status" value="1"/>
</dbReference>
<keyword evidence="3" id="KW-0472">Membrane</keyword>
<feature type="transmembrane region" description="Helical" evidence="3">
    <location>
        <begin position="7"/>
        <end position="27"/>
    </location>
</feature>
<protein>
    <recommendedName>
        <fullName evidence="6">SGNH hydrolase-type esterase domain-containing protein</fullName>
    </recommendedName>
</protein>
<evidence type="ECO:0000313" key="5">
    <source>
        <dbReference type="Proteomes" id="UP001530400"/>
    </source>
</evidence>
<evidence type="ECO:0000256" key="1">
    <source>
        <dbReference type="SAM" id="Coils"/>
    </source>
</evidence>
<evidence type="ECO:0000256" key="2">
    <source>
        <dbReference type="SAM" id="MobiDB-lite"/>
    </source>
</evidence>
<keyword evidence="3" id="KW-1133">Transmembrane helix</keyword>
<evidence type="ECO:0000256" key="3">
    <source>
        <dbReference type="SAM" id="Phobius"/>
    </source>
</evidence>
<organism evidence="4 5">
    <name type="scientific">Cyclotella atomus</name>
    <dbReference type="NCBI Taxonomy" id="382360"/>
    <lineage>
        <taxon>Eukaryota</taxon>
        <taxon>Sar</taxon>
        <taxon>Stramenopiles</taxon>
        <taxon>Ochrophyta</taxon>
        <taxon>Bacillariophyta</taxon>
        <taxon>Coscinodiscophyceae</taxon>
        <taxon>Thalassiosirophycidae</taxon>
        <taxon>Stephanodiscales</taxon>
        <taxon>Stephanodiscaceae</taxon>
        <taxon>Cyclotella</taxon>
    </lineage>
</organism>
<keyword evidence="5" id="KW-1185">Reference proteome</keyword>
<accession>A0ABD3NG27</accession>
<name>A0ABD3NG27_9STRA</name>
<reference evidence="4 5" key="1">
    <citation type="submission" date="2024-10" db="EMBL/GenBank/DDBJ databases">
        <title>Updated reference genomes for cyclostephanoid diatoms.</title>
        <authorList>
            <person name="Roberts W.R."/>
            <person name="Alverson A.J."/>
        </authorList>
    </citation>
    <scope>NUCLEOTIDE SEQUENCE [LARGE SCALE GENOMIC DNA]</scope>
    <source>
        <strain evidence="4 5">AJA010-31</strain>
    </source>
</reference>
<dbReference type="AlphaFoldDB" id="A0ABD3NG27"/>